<sequence>MDLHKCFKCSLLQLQHLSFDSVRKNHHHGPGHQPSPSVLVSAWNITRCGHITITIHMNPIALSARAFSCCSESSTMARCRSSILLFVCTRHIPPKRESPLVQSSTPFCIGSAFVCCPTCLHFHLGRSHYRLQVHCKFKSIAESWSPPRCSL</sequence>
<organism evidence="1 2">
    <name type="scientific">Hibiscus sabdariffa</name>
    <name type="common">roselle</name>
    <dbReference type="NCBI Taxonomy" id="183260"/>
    <lineage>
        <taxon>Eukaryota</taxon>
        <taxon>Viridiplantae</taxon>
        <taxon>Streptophyta</taxon>
        <taxon>Embryophyta</taxon>
        <taxon>Tracheophyta</taxon>
        <taxon>Spermatophyta</taxon>
        <taxon>Magnoliopsida</taxon>
        <taxon>eudicotyledons</taxon>
        <taxon>Gunneridae</taxon>
        <taxon>Pentapetalae</taxon>
        <taxon>rosids</taxon>
        <taxon>malvids</taxon>
        <taxon>Malvales</taxon>
        <taxon>Malvaceae</taxon>
        <taxon>Malvoideae</taxon>
        <taxon>Hibiscus</taxon>
    </lineage>
</organism>
<reference evidence="1 2" key="1">
    <citation type="journal article" date="2024" name="G3 (Bethesda)">
        <title>Genome assembly of Hibiscus sabdariffa L. provides insights into metabolisms of medicinal natural products.</title>
        <authorList>
            <person name="Kim T."/>
        </authorList>
    </citation>
    <scope>NUCLEOTIDE SEQUENCE [LARGE SCALE GENOMIC DNA]</scope>
    <source>
        <strain evidence="1">TK-2024</strain>
        <tissue evidence="1">Old leaves</tissue>
    </source>
</reference>
<evidence type="ECO:0000313" key="2">
    <source>
        <dbReference type="Proteomes" id="UP001396334"/>
    </source>
</evidence>
<accession>A0ABR2SH14</accession>
<evidence type="ECO:0000313" key="1">
    <source>
        <dbReference type="EMBL" id="KAK9024478.1"/>
    </source>
</evidence>
<protein>
    <submittedName>
        <fullName evidence="1">Uncharacterized protein</fullName>
    </submittedName>
</protein>
<dbReference type="Proteomes" id="UP001396334">
    <property type="component" value="Unassembled WGS sequence"/>
</dbReference>
<comment type="caution">
    <text evidence="1">The sequence shown here is derived from an EMBL/GenBank/DDBJ whole genome shotgun (WGS) entry which is preliminary data.</text>
</comment>
<proteinExistence type="predicted"/>
<dbReference type="EMBL" id="JBBPBN010000015">
    <property type="protein sequence ID" value="KAK9024478.1"/>
    <property type="molecule type" value="Genomic_DNA"/>
</dbReference>
<name>A0ABR2SH14_9ROSI</name>
<keyword evidence="2" id="KW-1185">Reference proteome</keyword>
<gene>
    <name evidence="1" type="ORF">V6N11_004638</name>
</gene>